<evidence type="ECO:0000313" key="2">
    <source>
        <dbReference type="Proteomes" id="UP000193811"/>
    </source>
</evidence>
<proteinExistence type="predicted"/>
<dbReference type="GeneID" id="44299606"/>
<dbReference type="Gene3D" id="2.60.120.560">
    <property type="entry name" value="Exo-inulinase, domain 1"/>
    <property type="match status" value="1"/>
</dbReference>
<evidence type="ECO:0000313" key="1">
    <source>
        <dbReference type="EMBL" id="ORV20972.1"/>
    </source>
</evidence>
<dbReference type="EMBL" id="LQOP01000034">
    <property type="protein sequence ID" value="ORV20972.1"/>
    <property type="molecule type" value="Genomic_DNA"/>
</dbReference>
<organism evidence="1 2">
    <name type="scientific">Mycolicibacterium conceptionense</name>
    <dbReference type="NCBI Taxonomy" id="451644"/>
    <lineage>
        <taxon>Bacteria</taxon>
        <taxon>Bacillati</taxon>
        <taxon>Actinomycetota</taxon>
        <taxon>Actinomycetes</taxon>
        <taxon>Mycobacteriales</taxon>
        <taxon>Mycobacteriaceae</taxon>
        <taxon>Mycolicibacterium</taxon>
    </lineage>
</organism>
<keyword evidence="2" id="KW-1185">Reference proteome</keyword>
<evidence type="ECO:0008006" key="3">
    <source>
        <dbReference type="Google" id="ProtNLM"/>
    </source>
</evidence>
<gene>
    <name evidence="1" type="ORF">AWB98_01355</name>
</gene>
<sequence length="858" mass="90268">MPRAVDRRDIEADYDPTRSGTEFHFAGLAKGLQELLAQIIPQALENMKQGVIDFIKEVTGIDLSSPEAFLLSFSQVIVNGNDDVEEFVRQIFIAAGSFLGFNPAKLPDIDVIAAIRDALDGIDLNGDPGAVLQAIVDAAGDFFGAIRSSLLQNVPIGSIANIRPNMLLEGGFDTADTIHPDSDFDWSGTDGHTTSPLGCAVVTADGLDHFQASDRIEVSVGQKLEISAWVKWVSITATAAANAIRLELIPYTGSFEGSPVMVGSVSSPTGSSGGTNGWGTQIGDDYTVPAGVTSIVLLCRVTTAATAGTVKFDDVTVIKTQKLAQDLVDGLQTALGDLGSDIADALEGLATKLGIDTWDDWVQAEWQQLLNGIKGGPGGVIADLINRLQHFTATGQFDGGQIIGSIAQNIVENLEDDLADAGDAIADVFDDLRDGWNKFWDGIFRTSGSTGKTAADVQAAATQIANNTDAAQSTADTAQDSTIYLQTLLTLPRYTPRWLSSGPQDEVAFPVALINTTVTPTLGVLQLIPVTSETSRPVKSVKFGLAGATSMTNLYVGIYRYDGTNLVLDVDLGDIKSSMVGTKLQAYNMPAELSVTRGETVYIGVLQVGGTAVAMHATNIPSAGIIEPAQEIPNWIGSKYGSGLSALPSSFAAGSITEQSGPLWGALGSEVGAPTIPPLAFYSDNFNRANGDLGSSWIPMVSGLNILGNAVRGTETSRSRFYLPYNYPNQQAKVTVPTSNVSVSIGKLAIRGSGSGNYAFAEFRPNGFPYKHKFAIGTSAGGIETLRNSSTVNWQFAAGDSFEISAVGNVYTCAVNGATVVSWTDSGGIFTYPSSGTFAAIAGCESVAFDNFEMRDIG</sequence>
<dbReference type="Proteomes" id="UP000193811">
    <property type="component" value="Unassembled WGS sequence"/>
</dbReference>
<accession>A0ABX3UZJ0</accession>
<dbReference type="RefSeq" id="WP_085142615.1">
    <property type="nucleotide sequence ID" value="NZ_JACKVA010000035.1"/>
</dbReference>
<reference evidence="1 2" key="1">
    <citation type="submission" date="2016-01" db="EMBL/GenBank/DDBJ databases">
        <title>The new phylogeny of the genus Mycobacterium.</title>
        <authorList>
            <person name="Tarcisio F."/>
            <person name="Conor M."/>
            <person name="Antonella G."/>
            <person name="Elisabetta G."/>
            <person name="Giulia F.S."/>
            <person name="Sara T."/>
            <person name="Anna F."/>
            <person name="Clotilde B."/>
            <person name="Roberto B."/>
            <person name="Veronica D.S."/>
            <person name="Fabio R."/>
            <person name="Monica P."/>
            <person name="Olivier J."/>
            <person name="Enrico T."/>
            <person name="Nicola S."/>
        </authorList>
    </citation>
    <scope>NUCLEOTIDE SEQUENCE [LARGE SCALE GENOMIC DNA]</scope>
    <source>
        <strain evidence="1 2">CCUG 50187</strain>
    </source>
</reference>
<comment type="caution">
    <text evidence="1">The sequence shown here is derived from an EMBL/GenBank/DDBJ whole genome shotgun (WGS) entry which is preliminary data.</text>
</comment>
<protein>
    <recommendedName>
        <fullName evidence="3">Minor tail protein</fullName>
    </recommendedName>
</protein>
<dbReference type="Gene3D" id="2.60.120.260">
    <property type="entry name" value="Galactose-binding domain-like"/>
    <property type="match status" value="1"/>
</dbReference>
<name>A0ABX3UZJ0_9MYCO</name>